<feature type="non-terminal residue" evidence="1">
    <location>
        <position position="1"/>
    </location>
</feature>
<protein>
    <submittedName>
        <fullName evidence="1">Uncharacterized protein</fullName>
    </submittedName>
</protein>
<sequence>ILNLDIEDNLKTRS</sequence>
<organism evidence="1 2">
    <name type="scientific">Cloeon dipterum</name>
    <dbReference type="NCBI Taxonomy" id="197152"/>
    <lineage>
        <taxon>Eukaryota</taxon>
        <taxon>Metazoa</taxon>
        <taxon>Ecdysozoa</taxon>
        <taxon>Arthropoda</taxon>
        <taxon>Hexapoda</taxon>
        <taxon>Insecta</taxon>
        <taxon>Pterygota</taxon>
        <taxon>Palaeoptera</taxon>
        <taxon>Ephemeroptera</taxon>
        <taxon>Pisciforma</taxon>
        <taxon>Baetidae</taxon>
        <taxon>Cloeon</taxon>
    </lineage>
</organism>
<gene>
    <name evidence="1" type="ORF">CLODIP_2_CD07451</name>
</gene>
<dbReference type="EMBL" id="CADEPI010001173">
    <property type="protein sequence ID" value="CAB3389080.1"/>
    <property type="molecule type" value="Genomic_DNA"/>
</dbReference>
<accession>A0A8S1E645</accession>
<keyword evidence="2" id="KW-1185">Reference proteome</keyword>
<reference evidence="1 2" key="1">
    <citation type="submission" date="2020-04" db="EMBL/GenBank/DDBJ databases">
        <authorList>
            <person name="Alioto T."/>
            <person name="Alioto T."/>
            <person name="Gomez Garrido J."/>
        </authorList>
    </citation>
    <scope>NUCLEOTIDE SEQUENCE [LARGE SCALE GENOMIC DNA]</scope>
</reference>
<name>A0A8S1E645_9INSE</name>
<evidence type="ECO:0000313" key="1">
    <source>
        <dbReference type="EMBL" id="CAB3389080.1"/>
    </source>
</evidence>
<dbReference type="Proteomes" id="UP000494165">
    <property type="component" value="Unassembled WGS sequence"/>
</dbReference>
<comment type="caution">
    <text evidence="1">The sequence shown here is derived from an EMBL/GenBank/DDBJ whole genome shotgun (WGS) entry which is preliminary data.</text>
</comment>
<evidence type="ECO:0000313" key="2">
    <source>
        <dbReference type="Proteomes" id="UP000494165"/>
    </source>
</evidence>
<proteinExistence type="predicted"/>